<keyword evidence="4" id="KW-0964">Secreted</keyword>
<evidence type="ECO:0000256" key="6">
    <source>
        <dbReference type="ARBA" id="ARBA00023157"/>
    </source>
</evidence>
<sequence length="97" mass="10659">MKVAILTIAVAMLSICSSSASSDVCPGFLQVLESLFTDPESRYKEALEFYSPGPELKDAGIQLKKLVDTLPEETRKNILKLSDKILTSPLCKKGLHF</sequence>
<dbReference type="SMART" id="SM00096">
    <property type="entry name" value="UTG"/>
    <property type="match status" value="1"/>
</dbReference>
<evidence type="ECO:0000256" key="2">
    <source>
        <dbReference type="ARBA" id="ARBA00008650"/>
    </source>
</evidence>
<dbReference type="PANTHER" id="PTHR10136">
    <property type="entry name" value="SECRETOGLOBIN FAMILY 1 MEMBER"/>
    <property type="match status" value="1"/>
</dbReference>
<organism evidence="10 11">
    <name type="scientific">Microtus ochrogaster</name>
    <name type="common">Prairie vole</name>
    <dbReference type="NCBI Taxonomy" id="79684"/>
    <lineage>
        <taxon>Eukaryota</taxon>
        <taxon>Metazoa</taxon>
        <taxon>Chordata</taxon>
        <taxon>Craniata</taxon>
        <taxon>Vertebrata</taxon>
        <taxon>Euteleostomi</taxon>
        <taxon>Mammalia</taxon>
        <taxon>Eutheria</taxon>
        <taxon>Euarchontoglires</taxon>
        <taxon>Glires</taxon>
        <taxon>Rodentia</taxon>
        <taxon>Myomorpha</taxon>
        <taxon>Muroidea</taxon>
        <taxon>Cricetidae</taxon>
        <taxon>Arvicolinae</taxon>
        <taxon>Microtus</taxon>
    </lineage>
</organism>
<keyword evidence="5" id="KW-0593">Phospholipase A2 inhibitor</keyword>
<protein>
    <recommendedName>
        <fullName evidence="3">Uteroglobin</fullName>
    </recommendedName>
    <alternativeName>
        <fullName evidence="7">Secretoglobin family 1A member 1</fullName>
    </alternativeName>
</protein>
<evidence type="ECO:0000256" key="5">
    <source>
        <dbReference type="ARBA" id="ARBA00023005"/>
    </source>
</evidence>
<name>A0ABM0KSN3_MICOH</name>
<evidence type="ECO:0000313" key="11">
    <source>
        <dbReference type="RefSeq" id="XP_005351983.1"/>
    </source>
</evidence>
<evidence type="ECO:0000256" key="7">
    <source>
        <dbReference type="ARBA" id="ARBA00031712"/>
    </source>
</evidence>
<evidence type="ECO:0000256" key="4">
    <source>
        <dbReference type="ARBA" id="ARBA00022525"/>
    </source>
</evidence>
<dbReference type="Proteomes" id="UP000694915">
    <property type="component" value="Chromosome 8"/>
</dbReference>
<evidence type="ECO:0000256" key="1">
    <source>
        <dbReference type="ARBA" id="ARBA00004613"/>
    </source>
</evidence>
<dbReference type="PROSITE" id="PS51311">
    <property type="entry name" value="SCGB"/>
    <property type="match status" value="1"/>
</dbReference>
<keyword evidence="9" id="KW-0732">Signal</keyword>
<evidence type="ECO:0000256" key="9">
    <source>
        <dbReference type="SAM" id="SignalP"/>
    </source>
</evidence>
<dbReference type="SUPFAM" id="SSF48201">
    <property type="entry name" value="Uteroglobin-like"/>
    <property type="match status" value="1"/>
</dbReference>
<dbReference type="InterPro" id="IPR035960">
    <property type="entry name" value="Secretoglobin_sf"/>
</dbReference>
<evidence type="ECO:0000313" key="10">
    <source>
        <dbReference type="Proteomes" id="UP000694915"/>
    </source>
</evidence>
<gene>
    <name evidence="11" type="primary">Scgb1a1</name>
</gene>
<comment type="similarity">
    <text evidence="2">Belongs to the secretoglobin family.</text>
</comment>
<reference evidence="11" key="1">
    <citation type="submission" date="2025-08" db="UniProtKB">
        <authorList>
            <consortium name="RefSeq"/>
        </authorList>
    </citation>
    <scope>IDENTIFICATION</scope>
</reference>
<dbReference type="Gene3D" id="1.10.210.10">
    <property type="entry name" value="Secretoglobin"/>
    <property type="match status" value="1"/>
</dbReference>
<dbReference type="Pfam" id="PF01099">
    <property type="entry name" value="Uteroglobin"/>
    <property type="match status" value="1"/>
</dbReference>
<dbReference type="GeneID" id="101982103"/>
<dbReference type="PRINTS" id="PR00486">
    <property type="entry name" value="UTEROGLOBIN"/>
</dbReference>
<dbReference type="InterPro" id="IPR016126">
    <property type="entry name" value="Secretoglobin"/>
</dbReference>
<accession>A0ABM0KSN3</accession>
<evidence type="ECO:0000256" key="8">
    <source>
        <dbReference type="ARBA" id="ARBA00047071"/>
    </source>
</evidence>
<dbReference type="CDD" id="cd00633">
    <property type="entry name" value="Secretoglobin"/>
    <property type="match status" value="1"/>
</dbReference>
<keyword evidence="10" id="KW-1185">Reference proteome</keyword>
<keyword evidence="6" id="KW-1015">Disulfide bond</keyword>
<comment type="subcellular location">
    <subcellularLocation>
        <location evidence="1">Secreted</location>
    </subcellularLocation>
</comment>
<feature type="chain" id="PRO_5046414302" description="Uteroglobin" evidence="9">
    <location>
        <begin position="21"/>
        <end position="97"/>
    </location>
</feature>
<proteinExistence type="inferred from homology"/>
<feature type="signal peptide" evidence="9">
    <location>
        <begin position="1"/>
        <end position="20"/>
    </location>
</feature>
<dbReference type="InterPro" id="IPR000329">
    <property type="entry name" value="Uteroglobin"/>
</dbReference>
<comment type="subunit">
    <text evidence="8">Antiparallel homodimer; disulfide-linked. Interaction with LMBR1L is controversial.</text>
</comment>
<evidence type="ECO:0000256" key="3">
    <source>
        <dbReference type="ARBA" id="ARBA00020696"/>
    </source>
</evidence>
<dbReference type="PANTHER" id="PTHR10136:SF6">
    <property type="entry name" value="UTEROGLOBIN"/>
    <property type="match status" value="1"/>
</dbReference>
<dbReference type="InterPro" id="IPR043215">
    <property type="entry name" value="Secretoglobin_1C-like"/>
</dbReference>
<dbReference type="RefSeq" id="XP_005351983.1">
    <property type="nucleotide sequence ID" value="XM_005351926.2"/>
</dbReference>